<keyword evidence="2" id="KW-0732">Signal</keyword>
<dbReference type="Proteomes" id="UP000751190">
    <property type="component" value="Unassembled WGS sequence"/>
</dbReference>
<evidence type="ECO:0008006" key="5">
    <source>
        <dbReference type="Google" id="ProtNLM"/>
    </source>
</evidence>
<feature type="region of interest" description="Disordered" evidence="1">
    <location>
        <begin position="321"/>
        <end position="351"/>
    </location>
</feature>
<sequence length="351" mass="36310">MASHAIFGLLVLCGASAHAPPRGRSPEGPVLPTHGVVGACAAPAARPCGVCVVTDVDDTLKSSGGWMLGGIALGGVDSSFSRGSYYPGVVQFELELSLHGLPPGQPPHDAAILTARAVELLAFLEIAPDSPLCERFRAAGAEMGCEWRVGDVLYGSVQEWICQERKGARKVRNFAQLAARRRAAARGEPAAFIFCGDSGWSERDEEAIDGISQTRLLSAAFVHVVSDDWSAGAPRVPPDRTTADGVPVAHFLTYPGAALKAARLGLLGASALLRICASAERDATRDPRNLPAGGLNDALLRTDLAEARAFAACAERAPAASARWPAVGAADAGAGKQPAADGDASPLLPAR</sequence>
<evidence type="ECO:0000256" key="2">
    <source>
        <dbReference type="SAM" id="SignalP"/>
    </source>
</evidence>
<evidence type="ECO:0000313" key="4">
    <source>
        <dbReference type="Proteomes" id="UP000751190"/>
    </source>
</evidence>
<keyword evidence="4" id="KW-1185">Reference proteome</keyword>
<dbReference type="PANTHER" id="PTHR40861">
    <property type="entry name" value="DUF2183 DOMAIN-CONTAINING PROTEIN"/>
    <property type="match status" value="1"/>
</dbReference>
<feature type="compositionally biased region" description="Low complexity" evidence="1">
    <location>
        <begin position="321"/>
        <end position="344"/>
    </location>
</feature>
<accession>A0A8J5XH02</accession>
<dbReference type="AlphaFoldDB" id="A0A8J5XH02"/>
<dbReference type="OMA" id="IRAVFMH"/>
<dbReference type="EMBL" id="JAGTXO010000018">
    <property type="protein sequence ID" value="KAG8462840.1"/>
    <property type="molecule type" value="Genomic_DNA"/>
</dbReference>
<evidence type="ECO:0000256" key="1">
    <source>
        <dbReference type="SAM" id="MobiDB-lite"/>
    </source>
</evidence>
<feature type="chain" id="PRO_5035290545" description="5'-nucleotidase" evidence="2">
    <location>
        <begin position="18"/>
        <end position="351"/>
    </location>
</feature>
<organism evidence="3 4">
    <name type="scientific">Diacronema lutheri</name>
    <name type="common">Unicellular marine alga</name>
    <name type="synonym">Monochrysis lutheri</name>
    <dbReference type="NCBI Taxonomy" id="2081491"/>
    <lineage>
        <taxon>Eukaryota</taxon>
        <taxon>Haptista</taxon>
        <taxon>Haptophyta</taxon>
        <taxon>Pavlovophyceae</taxon>
        <taxon>Pavlovales</taxon>
        <taxon>Pavlovaceae</taxon>
        <taxon>Diacronema</taxon>
    </lineage>
</organism>
<reference evidence="3" key="1">
    <citation type="submission" date="2021-05" db="EMBL/GenBank/DDBJ databases">
        <title>The genome of the haptophyte Pavlova lutheri (Diacronema luteri, Pavlovales) - a model for lipid biosynthesis in eukaryotic algae.</title>
        <authorList>
            <person name="Hulatt C.J."/>
            <person name="Posewitz M.C."/>
        </authorList>
    </citation>
    <scope>NUCLEOTIDE SEQUENCE</scope>
    <source>
        <strain evidence="3">NIVA-4/92</strain>
    </source>
</reference>
<name>A0A8J5XH02_DIALT</name>
<evidence type="ECO:0000313" key="3">
    <source>
        <dbReference type="EMBL" id="KAG8462840.1"/>
    </source>
</evidence>
<proteinExistence type="predicted"/>
<gene>
    <name evidence="3" type="ORF">KFE25_001613</name>
</gene>
<feature type="signal peptide" evidence="2">
    <location>
        <begin position="1"/>
        <end position="17"/>
    </location>
</feature>
<protein>
    <recommendedName>
        <fullName evidence="5">5'-nucleotidase</fullName>
    </recommendedName>
</protein>
<dbReference type="OrthoDB" id="191535at2759"/>
<comment type="caution">
    <text evidence="3">The sequence shown here is derived from an EMBL/GenBank/DDBJ whole genome shotgun (WGS) entry which is preliminary data.</text>
</comment>
<dbReference type="PANTHER" id="PTHR40861:SF1">
    <property type="entry name" value="PHOSPHATIDATE PHOSPHATASE APP1 CATALYTIC DOMAIN-CONTAINING PROTEIN"/>
    <property type="match status" value="1"/>
</dbReference>